<dbReference type="Proteomes" id="UP000050836">
    <property type="component" value="Unassembled WGS sequence"/>
</dbReference>
<dbReference type="OrthoDB" id="21421at2"/>
<evidence type="ECO:0000313" key="4">
    <source>
        <dbReference type="Proteomes" id="UP000050836"/>
    </source>
</evidence>
<dbReference type="HAMAP" id="MF_00612">
    <property type="entry name" value="UPF0225"/>
    <property type="match status" value="1"/>
</dbReference>
<dbReference type="AlphaFoldDB" id="A0A0R0AJU6"/>
<dbReference type="InterPro" id="IPR032710">
    <property type="entry name" value="NTF2-like_dom_sf"/>
</dbReference>
<dbReference type="RefSeq" id="WP_054659556.1">
    <property type="nucleotide sequence ID" value="NZ_BAZI01000200.1"/>
</dbReference>
<comment type="caution">
    <text evidence="3">The sequence shown here is derived from an EMBL/GenBank/DDBJ whole genome shotgun (WGS) entry which is preliminary data.</text>
</comment>
<dbReference type="InterPro" id="IPR023006">
    <property type="entry name" value="YchJ-like"/>
</dbReference>
<dbReference type="InterPro" id="IPR048469">
    <property type="entry name" value="YchJ-like_M"/>
</dbReference>
<keyword evidence="4" id="KW-1185">Reference proteome</keyword>
<comment type="similarity">
    <text evidence="1">Belongs to the UPF0225 family.</text>
</comment>
<organism evidence="3 4">
    <name type="scientific">Stenotrophomonas pictorum JCM 9942</name>
    <dbReference type="NCBI Taxonomy" id="1236960"/>
    <lineage>
        <taxon>Bacteria</taxon>
        <taxon>Pseudomonadati</taxon>
        <taxon>Pseudomonadota</taxon>
        <taxon>Gammaproteobacteria</taxon>
        <taxon>Lysobacterales</taxon>
        <taxon>Lysobacteraceae</taxon>
        <taxon>Stenotrophomonas</taxon>
    </lineage>
</organism>
<dbReference type="SUPFAM" id="SSF103642">
    <property type="entry name" value="Sec-C motif"/>
    <property type="match status" value="1"/>
</dbReference>
<sequence>MQISPTTPCPCGRGPAYSRCCGPYHAGQAAPDAEALMRSRYSAYVLQDVDYLLASWHPQTRPQQLSLDDDPGQRTQWLGLSVKQHVVTGADTAEVHFVARYKVGGGSAVKMAEHSRFQRIDGRWYYRDAVV</sequence>
<dbReference type="EMBL" id="LLXS01000026">
    <property type="protein sequence ID" value="KRG41511.1"/>
    <property type="molecule type" value="Genomic_DNA"/>
</dbReference>
<feature type="domain" description="YchJ-like middle NTF2-like" evidence="2">
    <location>
        <begin position="32"/>
        <end position="129"/>
    </location>
</feature>
<protein>
    <recommendedName>
        <fullName evidence="1">UPF0225 protein ARC78_11030</fullName>
    </recommendedName>
</protein>
<evidence type="ECO:0000313" key="3">
    <source>
        <dbReference type="EMBL" id="KRG41511.1"/>
    </source>
</evidence>
<dbReference type="PANTHER" id="PTHR33747">
    <property type="entry name" value="UPF0225 PROTEIN SCO1677"/>
    <property type="match status" value="1"/>
</dbReference>
<reference evidence="3 4" key="1">
    <citation type="submission" date="2015-10" db="EMBL/GenBank/DDBJ databases">
        <title>Genome sequencing and analysis of members of genus Stenotrophomonas.</title>
        <authorList>
            <person name="Patil P.P."/>
            <person name="Midha S."/>
            <person name="Patil P.B."/>
        </authorList>
    </citation>
    <scope>NUCLEOTIDE SEQUENCE [LARGE SCALE GENOMIC DNA]</scope>
    <source>
        <strain evidence="3 4">JCM 9942</strain>
    </source>
</reference>
<dbReference type="Gene3D" id="3.10.450.50">
    <property type="match status" value="1"/>
</dbReference>
<name>A0A0R0AJU6_9GAMM</name>
<accession>A0A0R0AJU6</accession>
<evidence type="ECO:0000256" key="1">
    <source>
        <dbReference type="HAMAP-Rule" id="MF_00612"/>
    </source>
</evidence>
<dbReference type="SUPFAM" id="SSF54427">
    <property type="entry name" value="NTF2-like"/>
    <property type="match status" value="1"/>
</dbReference>
<evidence type="ECO:0000259" key="2">
    <source>
        <dbReference type="Pfam" id="PF17775"/>
    </source>
</evidence>
<gene>
    <name evidence="3" type="ORF">ARC78_11030</name>
</gene>
<dbReference type="Pfam" id="PF17775">
    <property type="entry name" value="YchJ_M-like"/>
    <property type="match status" value="1"/>
</dbReference>
<dbReference type="NCBIfam" id="NF003262">
    <property type="entry name" value="PRK04233.1"/>
    <property type="match status" value="1"/>
</dbReference>
<dbReference type="PANTHER" id="PTHR33747:SF1">
    <property type="entry name" value="ADENYLATE CYCLASE-ASSOCIATED CAP C-TERMINAL DOMAIN-CONTAINING PROTEIN"/>
    <property type="match status" value="1"/>
</dbReference>
<proteinExistence type="inferred from homology"/>